<evidence type="ECO:0000313" key="1">
    <source>
        <dbReference type="EMBL" id="MFH6767950.1"/>
    </source>
</evidence>
<accession>A0ABW7MMA7</accession>
<comment type="caution">
    <text evidence="1">The sequence shown here is derived from an EMBL/GenBank/DDBJ whole genome shotgun (WGS) entry which is preliminary data.</text>
</comment>
<dbReference type="EMBL" id="JBAWKC010000001">
    <property type="protein sequence ID" value="MFH6767950.1"/>
    <property type="molecule type" value="Genomic_DNA"/>
</dbReference>
<dbReference type="RefSeq" id="WP_395437224.1">
    <property type="nucleotide sequence ID" value="NZ_JBAWKC010000001.1"/>
</dbReference>
<organism evidence="1 2">
    <name type="scientific">Gaetbulibacter aquiaggeris</name>
    <dbReference type="NCBI Taxonomy" id="1735373"/>
    <lineage>
        <taxon>Bacteria</taxon>
        <taxon>Pseudomonadati</taxon>
        <taxon>Bacteroidota</taxon>
        <taxon>Flavobacteriia</taxon>
        <taxon>Flavobacteriales</taxon>
        <taxon>Flavobacteriaceae</taxon>
        <taxon>Gaetbulibacter</taxon>
    </lineage>
</organism>
<dbReference type="InterPro" id="IPR045767">
    <property type="entry name" value="DUF6134"/>
</dbReference>
<gene>
    <name evidence="1" type="ORF">V8G56_04310</name>
</gene>
<sequence>MVFKLKYTLPFLLLSMIPLESNVPVVENISFSVVKKNTSIGFINIEKRTVNNITTFIVNSEVNANIIFNFNAVGKEKSVYKEDTLVYSSVYRMLNNKVKLNQALLFEKGKYILKNMGKDENIGFNVINRNLVTLFFNEPIGIDKIYADKYKVMLKITPLGNRNYKVVFPNKSISIYHYQNGKCISVDVEGSFYKVQIVSST</sequence>
<evidence type="ECO:0000313" key="2">
    <source>
        <dbReference type="Proteomes" id="UP001610104"/>
    </source>
</evidence>
<keyword evidence="2" id="KW-1185">Reference proteome</keyword>
<dbReference type="Pfam" id="PF19630">
    <property type="entry name" value="DUF6134"/>
    <property type="match status" value="1"/>
</dbReference>
<protein>
    <submittedName>
        <fullName evidence="1">DUF6134 family protein</fullName>
    </submittedName>
</protein>
<dbReference type="Proteomes" id="UP001610104">
    <property type="component" value="Unassembled WGS sequence"/>
</dbReference>
<reference evidence="1 2" key="1">
    <citation type="submission" date="2024-02" db="EMBL/GenBank/DDBJ databases">
        <title>A Gaetbulibacter species isolated from tidal flats and genomic insights of their niches.</title>
        <authorList>
            <person name="Ye Y."/>
        </authorList>
    </citation>
    <scope>NUCLEOTIDE SEQUENCE [LARGE SCALE GENOMIC DNA]</scope>
    <source>
        <strain evidence="1 2">KEM-8</strain>
    </source>
</reference>
<proteinExistence type="predicted"/>
<name>A0ABW7MMA7_9FLAO</name>